<dbReference type="RefSeq" id="WP_162389421.1">
    <property type="nucleotide sequence ID" value="NZ_CP045997.1"/>
</dbReference>
<evidence type="ECO:0000313" key="2">
    <source>
        <dbReference type="Proteomes" id="UP000464577"/>
    </source>
</evidence>
<dbReference type="EMBL" id="CP045997">
    <property type="protein sequence ID" value="QHV99016.1"/>
    <property type="molecule type" value="Genomic_DNA"/>
</dbReference>
<gene>
    <name evidence="1" type="ORF">GJR95_30195</name>
</gene>
<proteinExistence type="predicted"/>
<dbReference type="Proteomes" id="UP000464577">
    <property type="component" value="Chromosome"/>
</dbReference>
<organism evidence="1 2">
    <name type="scientific">Spirosoma endbachense</name>
    <dbReference type="NCBI Taxonomy" id="2666025"/>
    <lineage>
        <taxon>Bacteria</taxon>
        <taxon>Pseudomonadati</taxon>
        <taxon>Bacteroidota</taxon>
        <taxon>Cytophagia</taxon>
        <taxon>Cytophagales</taxon>
        <taxon>Cytophagaceae</taxon>
        <taxon>Spirosoma</taxon>
    </lineage>
</organism>
<keyword evidence="2" id="KW-1185">Reference proteome</keyword>
<evidence type="ECO:0000313" key="1">
    <source>
        <dbReference type="EMBL" id="QHV99016.1"/>
    </source>
</evidence>
<name>A0A6P1W5M2_9BACT</name>
<protein>
    <recommendedName>
        <fullName evidence="3">Outer membrane beta-barrel protein</fullName>
    </recommendedName>
</protein>
<dbReference type="KEGG" id="senf:GJR95_30195"/>
<evidence type="ECO:0008006" key="3">
    <source>
        <dbReference type="Google" id="ProtNLM"/>
    </source>
</evidence>
<accession>A0A6P1W5M2</accession>
<reference evidence="1 2" key="1">
    <citation type="submission" date="2019-11" db="EMBL/GenBank/DDBJ databases">
        <title>Spirosoma endbachense sp. nov., isolated from a natural salt meadow.</title>
        <authorList>
            <person name="Rojas J."/>
            <person name="Ambika Manirajan B."/>
            <person name="Ratering S."/>
            <person name="Suarez C."/>
            <person name="Geissler-Plaum R."/>
            <person name="Schnell S."/>
        </authorList>
    </citation>
    <scope>NUCLEOTIDE SEQUENCE [LARGE SCALE GENOMIC DNA]</scope>
    <source>
        <strain evidence="1 2">I-24</strain>
    </source>
</reference>
<dbReference type="AlphaFoldDB" id="A0A6P1W5M2"/>
<sequence>MKIWTCIGFCGLFLLGSLTLTFGQSRFAVAVNLAPIYAHTDYKLDLPFPDLNTQLPTTVVTSASHALNYMLGLSARYSFSPKWSASTGIWATHGLDGTSHIDINGISTQLPYRYSHPFTNAYKVPLLVNYQSSTKRLSPYFSLGASLDFRSISYVDLDGTGEEVPVKFGKALAITPLIGIGAIYQLNNHLLLIAQPTMQYNLQDHSGYSYYHSYQIGLQMQLMHLF</sequence>
<dbReference type="Gene3D" id="2.40.160.20">
    <property type="match status" value="1"/>
</dbReference>